<sequence length="88" mass="9715">GPQHLSWSIRIKVAISAAKGVSFLHNAESQVIYRDFKVVNILLDADFNPMLSDFRLAKVGPIGNRAHVSTQIMDTQRYAAPEYVATGT</sequence>
<gene>
    <name evidence="2" type="ORF">GIB67_024625</name>
</gene>
<comment type="caution">
    <text evidence="2">The sequence shown here is derived from an EMBL/GenBank/DDBJ whole genome shotgun (WGS) entry which is preliminary data.</text>
</comment>
<evidence type="ECO:0000313" key="3">
    <source>
        <dbReference type="Proteomes" id="UP000541444"/>
    </source>
</evidence>
<organism evidence="2 3">
    <name type="scientific">Kingdonia uniflora</name>
    <dbReference type="NCBI Taxonomy" id="39325"/>
    <lineage>
        <taxon>Eukaryota</taxon>
        <taxon>Viridiplantae</taxon>
        <taxon>Streptophyta</taxon>
        <taxon>Embryophyta</taxon>
        <taxon>Tracheophyta</taxon>
        <taxon>Spermatophyta</taxon>
        <taxon>Magnoliopsida</taxon>
        <taxon>Ranunculales</taxon>
        <taxon>Circaeasteraceae</taxon>
        <taxon>Kingdonia</taxon>
    </lineage>
</organism>
<evidence type="ECO:0000259" key="1">
    <source>
        <dbReference type="PROSITE" id="PS50011"/>
    </source>
</evidence>
<feature type="domain" description="Protein kinase" evidence="1">
    <location>
        <begin position="1"/>
        <end position="88"/>
    </location>
</feature>
<dbReference type="SUPFAM" id="SSF56112">
    <property type="entry name" value="Protein kinase-like (PK-like)"/>
    <property type="match status" value="1"/>
</dbReference>
<name>A0A7J7LPC7_9MAGN</name>
<dbReference type="InterPro" id="IPR011009">
    <property type="entry name" value="Kinase-like_dom_sf"/>
</dbReference>
<dbReference type="Pfam" id="PF00069">
    <property type="entry name" value="Pkinase"/>
    <property type="match status" value="1"/>
</dbReference>
<dbReference type="InterPro" id="IPR050823">
    <property type="entry name" value="Plant_Ser_Thr_Prot_Kinase"/>
</dbReference>
<protein>
    <recommendedName>
        <fullName evidence="1">Protein kinase domain-containing protein</fullName>
    </recommendedName>
</protein>
<dbReference type="PROSITE" id="PS00108">
    <property type="entry name" value="PROTEIN_KINASE_ST"/>
    <property type="match status" value="1"/>
</dbReference>
<dbReference type="GO" id="GO:0004672">
    <property type="term" value="F:protein kinase activity"/>
    <property type="evidence" value="ECO:0007669"/>
    <property type="project" value="InterPro"/>
</dbReference>
<dbReference type="AlphaFoldDB" id="A0A7J7LPC7"/>
<accession>A0A7J7LPC7</accession>
<evidence type="ECO:0000313" key="2">
    <source>
        <dbReference type="EMBL" id="KAF6144398.1"/>
    </source>
</evidence>
<dbReference type="EMBL" id="JACGCM010002131">
    <property type="protein sequence ID" value="KAF6144398.1"/>
    <property type="molecule type" value="Genomic_DNA"/>
</dbReference>
<dbReference type="InterPro" id="IPR000719">
    <property type="entry name" value="Prot_kinase_dom"/>
</dbReference>
<dbReference type="Proteomes" id="UP000541444">
    <property type="component" value="Unassembled WGS sequence"/>
</dbReference>
<keyword evidence="3" id="KW-1185">Reference proteome</keyword>
<dbReference type="InterPro" id="IPR008271">
    <property type="entry name" value="Ser/Thr_kinase_AS"/>
</dbReference>
<dbReference type="OrthoDB" id="1927500at2759"/>
<proteinExistence type="predicted"/>
<dbReference type="GO" id="GO:0005524">
    <property type="term" value="F:ATP binding"/>
    <property type="evidence" value="ECO:0007669"/>
    <property type="project" value="InterPro"/>
</dbReference>
<feature type="non-terminal residue" evidence="2">
    <location>
        <position position="1"/>
    </location>
</feature>
<dbReference type="PROSITE" id="PS50011">
    <property type="entry name" value="PROTEIN_KINASE_DOM"/>
    <property type="match status" value="1"/>
</dbReference>
<reference evidence="2 3" key="1">
    <citation type="journal article" date="2020" name="IScience">
        <title>Genome Sequencing of the Endangered Kingdonia uniflora (Circaeasteraceae, Ranunculales) Reveals Potential Mechanisms of Evolutionary Specialization.</title>
        <authorList>
            <person name="Sun Y."/>
            <person name="Deng T."/>
            <person name="Zhang A."/>
            <person name="Moore M.J."/>
            <person name="Landis J.B."/>
            <person name="Lin N."/>
            <person name="Zhang H."/>
            <person name="Zhang X."/>
            <person name="Huang J."/>
            <person name="Zhang X."/>
            <person name="Sun H."/>
            <person name="Wang H."/>
        </authorList>
    </citation>
    <scope>NUCLEOTIDE SEQUENCE [LARGE SCALE GENOMIC DNA]</scope>
    <source>
        <strain evidence="2">TB1705</strain>
        <tissue evidence="2">Leaf</tissue>
    </source>
</reference>
<dbReference type="Gene3D" id="1.10.510.10">
    <property type="entry name" value="Transferase(Phosphotransferase) domain 1"/>
    <property type="match status" value="1"/>
</dbReference>
<dbReference type="PANTHER" id="PTHR45621">
    <property type="entry name" value="OS01G0588500 PROTEIN-RELATED"/>
    <property type="match status" value="1"/>
</dbReference>